<feature type="binding site" evidence="4">
    <location>
        <position position="223"/>
    </location>
    <ligand>
        <name>NAD(+)</name>
        <dbReference type="ChEBI" id="CHEBI:57540"/>
    </ligand>
</feature>
<dbReference type="InterPro" id="IPR016156">
    <property type="entry name" value="FAD/NAD-linked_Rdtase_dimer_sf"/>
</dbReference>
<name>A0A346XRM0_9ACTN</name>
<dbReference type="PRINTS" id="PR00368">
    <property type="entry name" value="FADPNR"/>
</dbReference>
<evidence type="ECO:0000259" key="6">
    <source>
        <dbReference type="Pfam" id="PF02852"/>
    </source>
</evidence>
<dbReference type="SUPFAM" id="SSF55424">
    <property type="entry name" value="FAD/NAD-linked reductases, dimerisation (C-terminal) domain"/>
    <property type="match status" value="1"/>
</dbReference>
<keyword evidence="3 4" id="KW-0274">FAD</keyword>
<reference evidence="8 9" key="1">
    <citation type="submission" date="2018-09" db="EMBL/GenBank/DDBJ databases">
        <title>Complete genome sequence of Euzebya sp. DY32-46 isolated from seawater of Pacific Ocean.</title>
        <authorList>
            <person name="Xu L."/>
            <person name="Wu Y.-H."/>
            <person name="Xu X.-W."/>
        </authorList>
    </citation>
    <scope>NUCLEOTIDE SEQUENCE [LARGE SCALE GENOMIC DNA]</scope>
    <source>
        <strain evidence="8 9">DY32-46</strain>
    </source>
</reference>
<feature type="binding site" evidence="4">
    <location>
        <position position="135"/>
    </location>
    <ligand>
        <name>FAD</name>
        <dbReference type="ChEBI" id="CHEBI:57692"/>
    </ligand>
</feature>
<evidence type="ECO:0000259" key="7">
    <source>
        <dbReference type="Pfam" id="PF07992"/>
    </source>
</evidence>
<comment type="cofactor">
    <cofactor evidence="4">
        <name>FAD</name>
        <dbReference type="ChEBI" id="CHEBI:57692"/>
    </cofactor>
    <text evidence="4">Binds 1 FAD per subunit.</text>
</comment>
<dbReference type="Proteomes" id="UP000264006">
    <property type="component" value="Chromosome"/>
</dbReference>
<dbReference type="SUPFAM" id="SSF51905">
    <property type="entry name" value="FAD/NAD(P)-binding domain"/>
    <property type="match status" value="1"/>
</dbReference>
<gene>
    <name evidence="8" type="ORF">DVS28_a0159</name>
</gene>
<evidence type="ECO:0000313" key="8">
    <source>
        <dbReference type="EMBL" id="AXV04867.1"/>
    </source>
</evidence>
<dbReference type="Gene3D" id="3.50.50.60">
    <property type="entry name" value="FAD/NAD(P)-binding domain"/>
    <property type="match status" value="2"/>
</dbReference>
<evidence type="ECO:0000256" key="2">
    <source>
        <dbReference type="ARBA" id="ARBA00022630"/>
    </source>
</evidence>
<dbReference type="KEGG" id="euz:DVS28_a0159"/>
<feature type="domain" description="Pyridine nucleotide-disulphide oxidoreductase dimerisation" evidence="6">
    <location>
        <begin position="365"/>
        <end position="471"/>
    </location>
</feature>
<evidence type="ECO:0000256" key="3">
    <source>
        <dbReference type="ARBA" id="ARBA00022827"/>
    </source>
</evidence>
<sequence>MTPSTGITGAMPTTDLPDHVRVAVLGGGSAAERLAGLLAGEGVAVAVVERHLVGGECPYYACIPSKVMLLTAAARTAIGRAHDIGAADAPLDRGDGAEAYRIAAGRRDDAAADHDDADHVRSLRDKGVHVIRGEGRVCEPGRLAVDTGEDSHELRYDELVLATGSTVVVPDIPGLAEAEPWTFVEAWTATERPASMLVIGGGAVGCEIAQAHARFGTSVTLVEGEELMGGGVEPETAEDLVALLRADGVDVRTHAEVSGVDAAGQGWRATLADGGTVTVERIVVATGKRPVVDGLGLEHLGLDPDDLADGHLTIDDACRVVDADHLWAIGDVAGIEPFTHTANYQGWVTAQNLLGRPTTADHSGIPRTVYTAPELAAVGMTRAEAEEAGHDVVHVVFDLADTARGSVDPADAGRLVLVADRSSRLLLGASLLAPAAGESISEFALAIRAEIGVDLLAELVHPFPTWSEGFGYALHRLRKAVGA</sequence>
<dbReference type="PANTHER" id="PTHR43014">
    <property type="entry name" value="MERCURIC REDUCTASE"/>
    <property type="match status" value="1"/>
</dbReference>
<dbReference type="PIRSF" id="PIRSF000350">
    <property type="entry name" value="Mercury_reductase_MerA"/>
    <property type="match status" value="1"/>
</dbReference>
<dbReference type="GO" id="GO:0050660">
    <property type="term" value="F:flavin adenine dinucleotide binding"/>
    <property type="evidence" value="ECO:0007669"/>
    <property type="project" value="TreeGrafter"/>
</dbReference>
<dbReference type="Pfam" id="PF07992">
    <property type="entry name" value="Pyr_redox_2"/>
    <property type="match status" value="1"/>
</dbReference>
<accession>A0A346XRM0</accession>
<keyword evidence="4" id="KW-0547">Nucleotide-binding</keyword>
<protein>
    <submittedName>
        <fullName evidence="8">PF00070 family, FAD-dependent NAD(P)-disulfide oxidoreductase</fullName>
    </submittedName>
</protein>
<feature type="domain" description="FAD/NAD(P)-binding" evidence="7">
    <location>
        <begin position="21"/>
        <end position="346"/>
    </location>
</feature>
<dbReference type="InterPro" id="IPR023753">
    <property type="entry name" value="FAD/NAD-binding_dom"/>
</dbReference>
<dbReference type="EMBL" id="CP031165">
    <property type="protein sequence ID" value="AXV04867.1"/>
    <property type="molecule type" value="Genomic_DNA"/>
</dbReference>
<dbReference type="GO" id="GO:0003955">
    <property type="term" value="F:NAD(P)H dehydrogenase (quinone) activity"/>
    <property type="evidence" value="ECO:0007669"/>
    <property type="project" value="TreeGrafter"/>
</dbReference>
<dbReference type="Gene3D" id="3.30.390.30">
    <property type="match status" value="1"/>
</dbReference>
<feature type="disulfide bond" description="Redox-active" evidence="5">
    <location>
        <begin position="57"/>
        <end position="62"/>
    </location>
</feature>
<evidence type="ECO:0000313" key="9">
    <source>
        <dbReference type="Proteomes" id="UP000264006"/>
    </source>
</evidence>
<evidence type="ECO:0000256" key="5">
    <source>
        <dbReference type="PIRSR" id="PIRSR000350-4"/>
    </source>
</evidence>
<feature type="binding site" evidence="4">
    <location>
        <position position="66"/>
    </location>
    <ligand>
        <name>FAD</name>
        <dbReference type="ChEBI" id="CHEBI:57692"/>
    </ligand>
</feature>
<dbReference type="InterPro" id="IPR004099">
    <property type="entry name" value="Pyr_nucl-diS_OxRdtase_dimer"/>
</dbReference>
<feature type="binding site" evidence="4">
    <location>
        <begin position="163"/>
        <end position="165"/>
    </location>
    <ligand>
        <name>FAD</name>
        <dbReference type="ChEBI" id="CHEBI:57692"/>
    </ligand>
</feature>
<dbReference type="PANTHER" id="PTHR43014:SF2">
    <property type="entry name" value="MERCURIC REDUCTASE"/>
    <property type="match status" value="1"/>
</dbReference>
<evidence type="ECO:0000256" key="4">
    <source>
        <dbReference type="PIRSR" id="PIRSR000350-3"/>
    </source>
</evidence>
<proteinExistence type="inferred from homology"/>
<dbReference type="Pfam" id="PF02852">
    <property type="entry name" value="Pyr_redox_dim"/>
    <property type="match status" value="1"/>
</dbReference>
<keyword evidence="9" id="KW-1185">Reference proteome</keyword>
<organism evidence="8 9">
    <name type="scientific">Euzebya pacifica</name>
    <dbReference type="NCBI Taxonomy" id="1608957"/>
    <lineage>
        <taxon>Bacteria</taxon>
        <taxon>Bacillati</taxon>
        <taxon>Actinomycetota</taxon>
        <taxon>Nitriliruptoria</taxon>
        <taxon>Euzebyales</taxon>
    </lineage>
</organism>
<feature type="binding site" evidence="4">
    <location>
        <position position="287"/>
    </location>
    <ligand>
        <name>NAD(+)</name>
        <dbReference type="ChEBI" id="CHEBI:57540"/>
    </ligand>
</feature>
<keyword evidence="4" id="KW-0520">NAD</keyword>
<dbReference type="PRINTS" id="PR00411">
    <property type="entry name" value="PNDRDTASEI"/>
</dbReference>
<dbReference type="AlphaFoldDB" id="A0A346XRM0"/>
<dbReference type="OrthoDB" id="9800167at2"/>
<keyword evidence="2" id="KW-0285">Flavoprotein</keyword>
<comment type="similarity">
    <text evidence="1">Belongs to the class-I pyridine nucleotide-disulfide oxidoreductase family.</text>
</comment>
<dbReference type="InterPro" id="IPR036188">
    <property type="entry name" value="FAD/NAD-bd_sf"/>
</dbReference>
<feature type="binding site" evidence="4">
    <location>
        <begin position="200"/>
        <end position="207"/>
    </location>
    <ligand>
        <name>NAD(+)</name>
        <dbReference type="ChEBI" id="CHEBI:57540"/>
    </ligand>
</feature>
<evidence type="ECO:0000256" key="1">
    <source>
        <dbReference type="ARBA" id="ARBA00007532"/>
    </source>
</evidence>
<dbReference type="InterPro" id="IPR001100">
    <property type="entry name" value="Pyr_nuc-diS_OxRdtase"/>
</dbReference>
<feature type="binding site" evidence="4">
    <location>
        <position position="331"/>
    </location>
    <ligand>
        <name>FAD</name>
        <dbReference type="ChEBI" id="CHEBI:57692"/>
    </ligand>
</feature>